<dbReference type="EMBL" id="JANPWB010000001">
    <property type="protein sequence ID" value="KAJ1215198.1"/>
    <property type="molecule type" value="Genomic_DNA"/>
</dbReference>
<evidence type="ECO:0000313" key="1">
    <source>
        <dbReference type="EMBL" id="KAJ1215198.1"/>
    </source>
</evidence>
<reference evidence="1" key="1">
    <citation type="journal article" date="2022" name="bioRxiv">
        <title>Sequencing and chromosome-scale assembly of the giantPleurodeles waltlgenome.</title>
        <authorList>
            <person name="Brown T."/>
            <person name="Elewa A."/>
            <person name="Iarovenko S."/>
            <person name="Subramanian E."/>
            <person name="Araus A.J."/>
            <person name="Petzold A."/>
            <person name="Susuki M."/>
            <person name="Suzuki K.-i.T."/>
            <person name="Hayashi T."/>
            <person name="Toyoda A."/>
            <person name="Oliveira C."/>
            <person name="Osipova E."/>
            <person name="Leigh N.D."/>
            <person name="Simon A."/>
            <person name="Yun M.H."/>
        </authorList>
    </citation>
    <scope>NUCLEOTIDE SEQUENCE</scope>
    <source>
        <strain evidence="1">20211129_DDA</strain>
        <tissue evidence="1">Liver</tissue>
    </source>
</reference>
<proteinExistence type="predicted"/>
<dbReference type="AlphaFoldDB" id="A0AAV7WRR2"/>
<sequence>MQGLEWEALKVVIRGESRSKTYGIRQCLDREVTHQEEVLAALQRQVESGDASEVDCLEVRGSIVDLWDRLETYVRWNYRQRLFQEEDRSGRMLAWLLWRERPIIEMLCDPSGERILGQLRVNAHMREHLSMPHQVEWARPRFRNT</sequence>
<accession>A0AAV7WRR2</accession>
<comment type="caution">
    <text evidence="1">The sequence shown here is derived from an EMBL/GenBank/DDBJ whole genome shotgun (WGS) entry which is preliminary data.</text>
</comment>
<organism evidence="1 2">
    <name type="scientific">Pleurodeles waltl</name>
    <name type="common">Iberian ribbed newt</name>
    <dbReference type="NCBI Taxonomy" id="8319"/>
    <lineage>
        <taxon>Eukaryota</taxon>
        <taxon>Metazoa</taxon>
        <taxon>Chordata</taxon>
        <taxon>Craniata</taxon>
        <taxon>Vertebrata</taxon>
        <taxon>Euteleostomi</taxon>
        <taxon>Amphibia</taxon>
        <taxon>Batrachia</taxon>
        <taxon>Caudata</taxon>
        <taxon>Salamandroidea</taxon>
        <taxon>Salamandridae</taxon>
        <taxon>Pleurodelinae</taxon>
        <taxon>Pleurodeles</taxon>
    </lineage>
</organism>
<evidence type="ECO:0000313" key="2">
    <source>
        <dbReference type="Proteomes" id="UP001066276"/>
    </source>
</evidence>
<protein>
    <submittedName>
        <fullName evidence="1">Uncharacterized protein</fullName>
    </submittedName>
</protein>
<name>A0AAV7WRR2_PLEWA</name>
<gene>
    <name evidence="1" type="ORF">NDU88_002807</name>
</gene>
<keyword evidence="2" id="KW-1185">Reference proteome</keyword>
<dbReference type="Proteomes" id="UP001066276">
    <property type="component" value="Chromosome 1_1"/>
</dbReference>